<dbReference type="InterPro" id="IPR036249">
    <property type="entry name" value="Thioredoxin-like_sf"/>
</dbReference>
<evidence type="ECO:0000313" key="4">
    <source>
        <dbReference type="Proteomes" id="UP000193435"/>
    </source>
</evidence>
<name>A0A1X7MSQ4_9LACT</name>
<feature type="domain" description="GST N-terminal" evidence="1">
    <location>
        <begin position="51"/>
        <end position="141"/>
    </location>
</feature>
<dbReference type="PROSITE" id="PS50404">
    <property type="entry name" value="GST_NTER"/>
    <property type="match status" value="1"/>
</dbReference>
<dbReference type="InterPro" id="IPR004045">
    <property type="entry name" value="Glutathione_S-Trfase_N"/>
</dbReference>
<organism evidence="3 4">
    <name type="scientific">Carnobacterium iners</name>
    <dbReference type="NCBI Taxonomy" id="1073423"/>
    <lineage>
        <taxon>Bacteria</taxon>
        <taxon>Bacillati</taxon>
        <taxon>Bacillota</taxon>
        <taxon>Bacilli</taxon>
        <taxon>Lactobacillales</taxon>
        <taxon>Carnobacteriaceae</taxon>
        <taxon>Carnobacterium</taxon>
    </lineage>
</organism>
<dbReference type="SUPFAM" id="SSF47616">
    <property type="entry name" value="GST C-terminal domain-like"/>
    <property type="match status" value="1"/>
</dbReference>
<dbReference type="CDD" id="cd03048">
    <property type="entry name" value="GST_N_Ure2p_like"/>
    <property type="match status" value="1"/>
</dbReference>
<dbReference type="SFLD" id="SFLDG01151">
    <property type="entry name" value="Main.2:_Nu-like"/>
    <property type="match status" value="1"/>
</dbReference>
<dbReference type="PROSITE" id="PS50405">
    <property type="entry name" value="GST_CTER"/>
    <property type="match status" value="1"/>
</dbReference>
<proteinExistence type="predicted"/>
<dbReference type="Pfam" id="PF02798">
    <property type="entry name" value="GST_N"/>
    <property type="match status" value="1"/>
</dbReference>
<dbReference type="InterPro" id="IPR010987">
    <property type="entry name" value="Glutathione-S-Trfase_C-like"/>
</dbReference>
<dbReference type="AlphaFoldDB" id="A0A1X7MSQ4"/>
<dbReference type="Gene3D" id="3.40.30.10">
    <property type="entry name" value="Glutaredoxin"/>
    <property type="match status" value="1"/>
</dbReference>
<dbReference type="PANTHER" id="PTHR44051:SF22">
    <property type="entry name" value="DISULFIDE-BOND OXIDOREDUCTASE YGHU"/>
    <property type="match status" value="1"/>
</dbReference>
<dbReference type="SUPFAM" id="SSF52833">
    <property type="entry name" value="Thioredoxin-like"/>
    <property type="match status" value="1"/>
</dbReference>
<dbReference type="SFLD" id="SFLDG00358">
    <property type="entry name" value="Main_(cytGST)"/>
    <property type="match status" value="1"/>
</dbReference>
<reference evidence="3 4" key="1">
    <citation type="submission" date="2017-04" db="EMBL/GenBank/DDBJ databases">
        <authorList>
            <person name="Afonso C.L."/>
            <person name="Miller P.J."/>
            <person name="Scott M.A."/>
            <person name="Spackman E."/>
            <person name="Goraichik I."/>
            <person name="Dimitrov K.M."/>
            <person name="Suarez D.L."/>
            <person name="Swayne D.E."/>
        </authorList>
    </citation>
    <scope>NUCLEOTIDE SEQUENCE [LARGE SCALE GENOMIC DNA]</scope>
    <source>
        <strain evidence="3 4">LMG26642</strain>
    </source>
</reference>
<keyword evidence="4" id="KW-1185">Reference proteome</keyword>
<evidence type="ECO:0000313" key="3">
    <source>
        <dbReference type="EMBL" id="SMH27371.1"/>
    </source>
</evidence>
<protein>
    <submittedName>
        <fullName evidence="3">GST-like protein</fullName>
    </submittedName>
</protein>
<dbReference type="EMBL" id="FXBJ01000002">
    <property type="protein sequence ID" value="SMH27371.1"/>
    <property type="molecule type" value="Genomic_DNA"/>
</dbReference>
<sequence>MKAQMIIMRSGMMTEYTLPKVWQWEEENAKKGGNRPTAGSRFEQKLPIGEAPFQLYSLGTPNGIKVAIMFEELKELGVEGADYDLYAIDIGKGDQFGSEFVTINPNSKIPALVDQSQSPRLEVFESGSILLYLAEKFEQLIPTDIHGRTETLNWLYWQMGAGPYVGGGFGHFFAYAPEPLKYPIDRFTMETKRQLDLLDKTLEQRPYIAGDSYSIADIAIWSWYGLLALGKLYKGSYEFLNIDEYPHFLEWSHRIAERPGVQKGLEVEYQPLGE</sequence>
<dbReference type="Proteomes" id="UP000193435">
    <property type="component" value="Unassembled WGS sequence"/>
</dbReference>
<dbReference type="PANTHER" id="PTHR44051">
    <property type="entry name" value="GLUTATHIONE S-TRANSFERASE-RELATED"/>
    <property type="match status" value="1"/>
</dbReference>
<evidence type="ECO:0000259" key="2">
    <source>
        <dbReference type="PROSITE" id="PS50405"/>
    </source>
</evidence>
<dbReference type="SFLD" id="SFLDS00019">
    <property type="entry name" value="Glutathione_Transferase_(cytos"/>
    <property type="match status" value="1"/>
</dbReference>
<dbReference type="InterPro" id="IPR040079">
    <property type="entry name" value="Glutathione_S-Trfase"/>
</dbReference>
<dbReference type="STRING" id="1073423.SAMN04488700_0633"/>
<accession>A0A1X7MSQ4</accession>
<dbReference type="CDD" id="cd10292">
    <property type="entry name" value="GST_C_YghU_like"/>
    <property type="match status" value="1"/>
</dbReference>
<dbReference type="Gene3D" id="1.20.1050.10">
    <property type="match status" value="1"/>
</dbReference>
<dbReference type="Pfam" id="PF13410">
    <property type="entry name" value="GST_C_2"/>
    <property type="match status" value="1"/>
</dbReference>
<gene>
    <name evidence="3" type="ORF">SAMN04488700_0633</name>
</gene>
<dbReference type="NCBIfam" id="NF008731">
    <property type="entry name" value="PRK11752.1"/>
    <property type="match status" value="1"/>
</dbReference>
<dbReference type="InterPro" id="IPR036282">
    <property type="entry name" value="Glutathione-S-Trfase_C_sf"/>
</dbReference>
<feature type="domain" description="GST C-terminal" evidence="2">
    <location>
        <begin position="144"/>
        <end position="274"/>
    </location>
</feature>
<evidence type="ECO:0000259" key="1">
    <source>
        <dbReference type="PROSITE" id="PS50404"/>
    </source>
</evidence>